<dbReference type="Proteomes" id="UP000094342">
    <property type="component" value="Unassembled WGS sequence"/>
</dbReference>
<dbReference type="EMBL" id="LYBW01000063">
    <property type="protein sequence ID" value="ODR88790.1"/>
    <property type="molecule type" value="Genomic_DNA"/>
</dbReference>
<accession>A0A1E3V5G6</accession>
<dbReference type="OrthoDB" id="8355879at2"/>
<sequence>MNAATVSNASPSGARLCAVSLDGSFRVQDDKHLKREQAIAIFDLLNQNSVAPVGHDGGPYRLELALVDRRLVMTISLDGGEHVVSHHLSLTPFRRHLKDYALICDSFNDAAGHASPEKIEAIDMGRRGVHNEAAELLQARLASKITVDIDTARRLFTLIHVLLISNQQHGGHLRRLA</sequence>
<dbReference type="NCBIfam" id="NF002769">
    <property type="entry name" value="PRK02853.1"/>
    <property type="match status" value="1"/>
</dbReference>
<name>A0A1E3V5G6_9HYPH</name>
<dbReference type="InterPro" id="IPR008321">
    <property type="entry name" value="UCP032146"/>
</dbReference>
<gene>
    <name evidence="1" type="ORF">A8M32_23625</name>
</gene>
<proteinExistence type="predicted"/>
<dbReference type="STRING" id="1752398.A8M32_23625"/>
<comment type="caution">
    <text evidence="1">The sequence shown here is derived from an EMBL/GenBank/DDBJ whole genome shotgun (WGS) entry which is preliminary data.</text>
</comment>
<reference evidence="2" key="1">
    <citation type="submission" date="2016-05" db="EMBL/GenBank/DDBJ databases">
        <authorList>
            <person name="Li Y."/>
        </authorList>
    </citation>
    <scope>NUCLEOTIDE SEQUENCE [LARGE SCALE GENOMIC DNA]</scope>
    <source>
        <strain evidence="2">YIC4027</strain>
    </source>
</reference>
<keyword evidence="2" id="KW-1185">Reference proteome</keyword>
<dbReference type="AlphaFoldDB" id="A0A1E3V5G6"/>
<evidence type="ECO:0000313" key="1">
    <source>
        <dbReference type="EMBL" id="ODR88790.1"/>
    </source>
</evidence>
<dbReference type="Pfam" id="PF06793">
    <property type="entry name" value="UPF0262"/>
    <property type="match status" value="1"/>
</dbReference>
<evidence type="ECO:0000313" key="2">
    <source>
        <dbReference type="Proteomes" id="UP000094342"/>
    </source>
</evidence>
<protein>
    <submittedName>
        <fullName evidence="1">Uncharacterized protein</fullName>
    </submittedName>
</protein>
<dbReference type="PIRSF" id="PIRSF032146">
    <property type="entry name" value="UCP032146"/>
    <property type="match status" value="1"/>
</dbReference>
<organism evidence="1 2">
    <name type="scientific">Sinorhizobium alkalisoli</name>
    <dbReference type="NCBI Taxonomy" id="1752398"/>
    <lineage>
        <taxon>Bacteria</taxon>
        <taxon>Pseudomonadati</taxon>
        <taxon>Pseudomonadota</taxon>
        <taxon>Alphaproteobacteria</taxon>
        <taxon>Hyphomicrobiales</taxon>
        <taxon>Rhizobiaceae</taxon>
        <taxon>Sinorhizobium/Ensifer group</taxon>
        <taxon>Sinorhizobium</taxon>
    </lineage>
</organism>
<dbReference type="RefSeq" id="WP_069460865.1">
    <property type="nucleotide sequence ID" value="NZ_CP034911.1"/>
</dbReference>